<organism evidence="1 2">
    <name type="scientific">Falsiroseomonas oleicola</name>
    <dbReference type="NCBI Taxonomy" id="2801474"/>
    <lineage>
        <taxon>Bacteria</taxon>
        <taxon>Pseudomonadati</taxon>
        <taxon>Pseudomonadota</taxon>
        <taxon>Alphaproteobacteria</taxon>
        <taxon>Acetobacterales</taxon>
        <taxon>Roseomonadaceae</taxon>
        <taxon>Falsiroseomonas</taxon>
    </lineage>
</organism>
<name>A0ABS6H499_9PROT</name>
<accession>A0ABS6H499</accession>
<gene>
    <name evidence="1" type="ORF">JJQ90_07275</name>
</gene>
<dbReference type="PIRSF" id="PIRSF031551">
    <property type="entry name" value="DUF1706"/>
    <property type="match status" value="1"/>
</dbReference>
<dbReference type="PANTHER" id="PTHR40658">
    <property type="match status" value="1"/>
</dbReference>
<evidence type="ECO:0000313" key="2">
    <source>
        <dbReference type="Proteomes" id="UP000689967"/>
    </source>
</evidence>
<reference evidence="1 2" key="1">
    <citation type="submission" date="2021-01" db="EMBL/GenBank/DDBJ databases">
        <title>Roseomonas sp. nov, a bacterium isolated from an oil production mixture in Yumen Oilfield.</title>
        <authorList>
            <person name="Wu D."/>
        </authorList>
    </citation>
    <scope>NUCLEOTIDE SEQUENCE [LARGE SCALE GENOMIC DNA]</scope>
    <source>
        <strain evidence="1 2">ROY-5-3</strain>
    </source>
</reference>
<dbReference type="RefSeq" id="WP_216875159.1">
    <property type="nucleotide sequence ID" value="NZ_JAERQM010000002.1"/>
</dbReference>
<sequence length="170" mass="19085">MAVPTSKVELLAAITTTFEKLMADLAKVRPDRAGEATMKGHADGTTMSPADLVAYLIGWNELVLKWLDRDDRDEPVDYPEAGFKWNQLGVLAQKFYADYNAMPWHELLARLEDAKAGLIATITVRSDEELYGSAWYGKWTKGRMIQFNTSSAYANARARIRAAPLELDRD</sequence>
<dbReference type="EMBL" id="JAERQM010000002">
    <property type="protein sequence ID" value="MBU8543502.1"/>
    <property type="molecule type" value="Genomic_DNA"/>
</dbReference>
<dbReference type="InterPro" id="IPR012550">
    <property type="entry name" value="DUF1706"/>
</dbReference>
<proteinExistence type="predicted"/>
<keyword evidence="2" id="KW-1185">Reference proteome</keyword>
<comment type="caution">
    <text evidence="1">The sequence shown here is derived from an EMBL/GenBank/DDBJ whole genome shotgun (WGS) entry which is preliminary data.</text>
</comment>
<protein>
    <submittedName>
        <fullName evidence="1">ClbS/DfsB family four-helix bundle protein</fullName>
    </submittedName>
</protein>
<dbReference type="PANTHER" id="PTHR40658:SF3">
    <property type="entry name" value="CLBS_DFSB FAMILY FOUR-HELIX BUNDLE PROTEIN"/>
    <property type="match status" value="1"/>
</dbReference>
<dbReference type="Pfam" id="PF08020">
    <property type="entry name" value="DUF1706"/>
    <property type="match status" value="1"/>
</dbReference>
<dbReference type="Proteomes" id="UP000689967">
    <property type="component" value="Unassembled WGS sequence"/>
</dbReference>
<evidence type="ECO:0000313" key="1">
    <source>
        <dbReference type="EMBL" id="MBU8543502.1"/>
    </source>
</evidence>